<dbReference type="EMBL" id="LAZR01002561">
    <property type="protein sequence ID" value="KKN28455.1"/>
    <property type="molecule type" value="Genomic_DNA"/>
</dbReference>
<gene>
    <name evidence="7" type="ORF">LCGC14_0854040</name>
</gene>
<dbReference type="PANTHER" id="PTHR30482:SF17">
    <property type="entry name" value="ABC TRANSPORTER ATP-BINDING PROTEIN"/>
    <property type="match status" value="1"/>
</dbReference>
<evidence type="ECO:0000256" key="3">
    <source>
        <dbReference type="ARBA" id="ARBA00022692"/>
    </source>
</evidence>
<organism evidence="7">
    <name type="scientific">marine sediment metagenome</name>
    <dbReference type="NCBI Taxonomy" id="412755"/>
    <lineage>
        <taxon>unclassified sequences</taxon>
        <taxon>metagenomes</taxon>
        <taxon>ecological metagenomes</taxon>
    </lineage>
</organism>
<dbReference type="GO" id="GO:0005886">
    <property type="term" value="C:plasma membrane"/>
    <property type="evidence" value="ECO:0007669"/>
    <property type="project" value="UniProtKB-SubCell"/>
</dbReference>
<proteinExistence type="predicted"/>
<dbReference type="InterPro" id="IPR001851">
    <property type="entry name" value="ABC_transp_permease"/>
</dbReference>
<evidence type="ECO:0000256" key="5">
    <source>
        <dbReference type="ARBA" id="ARBA00023136"/>
    </source>
</evidence>
<feature type="transmembrane region" description="Helical" evidence="6">
    <location>
        <begin position="56"/>
        <end position="77"/>
    </location>
</feature>
<keyword evidence="4 6" id="KW-1133">Transmembrane helix</keyword>
<feature type="transmembrane region" description="Helical" evidence="6">
    <location>
        <begin position="89"/>
        <end position="109"/>
    </location>
</feature>
<sequence length="318" mass="35693">MIFEKRTERIFLAIFFLIALCIPLFMEDNSFFVGKITTILILAVFVMSLDFLVGRVGLVTLGHALFYGLGGYLFVILTPEYEAVNFWIYAFYVLGVSALIALIIGAVVLRTSGIYFIMITLAISQMGYYFFFDSLEFGGGDGLFIFIKPETSIFGLNFLNLDNPTHFYYLALLGVLITLLTIKIVLRSRFGRIIEASRLNPERTEALGYNIFAFRLISYVIGSTLAAYAGLLFALQYGYVNPQFMTWEMSGTALVMSILGGMGTIYGAILGTITYEGLQYFFEHVSEDWKLFMGGAIILMVLLLRKGLAGYLEKLLEK</sequence>
<keyword evidence="5 6" id="KW-0472">Membrane</keyword>
<feature type="transmembrane region" description="Helical" evidence="6">
    <location>
        <begin position="291"/>
        <end position="312"/>
    </location>
</feature>
<dbReference type="Pfam" id="PF02653">
    <property type="entry name" value="BPD_transp_2"/>
    <property type="match status" value="1"/>
</dbReference>
<evidence type="ECO:0000256" key="1">
    <source>
        <dbReference type="ARBA" id="ARBA00004651"/>
    </source>
</evidence>
<comment type="subcellular location">
    <subcellularLocation>
        <location evidence="1">Cell membrane</location>
        <topology evidence="1">Multi-pass membrane protein</topology>
    </subcellularLocation>
</comment>
<protein>
    <recommendedName>
        <fullName evidence="8">Branched-chain amino acid ABC transporter permease</fullName>
    </recommendedName>
</protein>
<feature type="transmembrane region" description="Helical" evidence="6">
    <location>
        <begin position="114"/>
        <end position="132"/>
    </location>
</feature>
<keyword evidence="3 6" id="KW-0812">Transmembrane</keyword>
<accession>A0A0F9P9F1</accession>
<dbReference type="GO" id="GO:0015658">
    <property type="term" value="F:branched-chain amino acid transmembrane transporter activity"/>
    <property type="evidence" value="ECO:0007669"/>
    <property type="project" value="InterPro"/>
</dbReference>
<dbReference type="CDD" id="cd06581">
    <property type="entry name" value="TM_PBP1_LivM_like"/>
    <property type="match status" value="1"/>
</dbReference>
<evidence type="ECO:0000256" key="2">
    <source>
        <dbReference type="ARBA" id="ARBA00022475"/>
    </source>
</evidence>
<feature type="transmembrane region" description="Helical" evidence="6">
    <location>
        <begin position="9"/>
        <end position="26"/>
    </location>
</feature>
<feature type="transmembrane region" description="Helical" evidence="6">
    <location>
        <begin position="251"/>
        <end position="270"/>
    </location>
</feature>
<evidence type="ECO:0000256" key="4">
    <source>
        <dbReference type="ARBA" id="ARBA00022989"/>
    </source>
</evidence>
<dbReference type="AlphaFoldDB" id="A0A0F9P9F1"/>
<feature type="transmembrane region" description="Helical" evidence="6">
    <location>
        <begin position="32"/>
        <end position="49"/>
    </location>
</feature>
<evidence type="ECO:0000313" key="7">
    <source>
        <dbReference type="EMBL" id="KKN28455.1"/>
    </source>
</evidence>
<evidence type="ECO:0000256" key="6">
    <source>
        <dbReference type="SAM" id="Phobius"/>
    </source>
</evidence>
<feature type="transmembrane region" description="Helical" evidence="6">
    <location>
        <begin position="207"/>
        <end position="231"/>
    </location>
</feature>
<name>A0A0F9P9F1_9ZZZZ</name>
<feature type="transmembrane region" description="Helical" evidence="6">
    <location>
        <begin position="167"/>
        <end position="186"/>
    </location>
</feature>
<reference evidence="7" key="1">
    <citation type="journal article" date="2015" name="Nature">
        <title>Complex archaea that bridge the gap between prokaryotes and eukaryotes.</title>
        <authorList>
            <person name="Spang A."/>
            <person name="Saw J.H."/>
            <person name="Jorgensen S.L."/>
            <person name="Zaremba-Niedzwiedzka K."/>
            <person name="Martijn J."/>
            <person name="Lind A.E."/>
            <person name="van Eijk R."/>
            <person name="Schleper C."/>
            <person name="Guy L."/>
            <person name="Ettema T.J."/>
        </authorList>
    </citation>
    <scope>NUCLEOTIDE SEQUENCE</scope>
</reference>
<dbReference type="InterPro" id="IPR043428">
    <property type="entry name" value="LivM-like"/>
</dbReference>
<dbReference type="PANTHER" id="PTHR30482">
    <property type="entry name" value="HIGH-AFFINITY BRANCHED-CHAIN AMINO ACID TRANSPORT SYSTEM PERMEASE"/>
    <property type="match status" value="1"/>
</dbReference>
<evidence type="ECO:0008006" key="8">
    <source>
        <dbReference type="Google" id="ProtNLM"/>
    </source>
</evidence>
<keyword evidence="2" id="KW-1003">Cell membrane</keyword>
<comment type="caution">
    <text evidence="7">The sequence shown here is derived from an EMBL/GenBank/DDBJ whole genome shotgun (WGS) entry which is preliminary data.</text>
</comment>